<protein>
    <submittedName>
        <fullName evidence="5">Restriction endonuclease subunit S</fullName>
        <ecNumber evidence="5">3.1.21.-</ecNumber>
    </submittedName>
</protein>
<evidence type="ECO:0000313" key="6">
    <source>
        <dbReference type="Proteomes" id="UP000774935"/>
    </source>
</evidence>
<keyword evidence="6" id="KW-1185">Reference proteome</keyword>
<dbReference type="InterPro" id="IPR044946">
    <property type="entry name" value="Restrct_endonuc_typeI_TRD_sf"/>
</dbReference>
<dbReference type="InterPro" id="IPR052021">
    <property type="entry name" value="Type-I_RS_S_subunit"/>
</dbReference>
<feature type="domain" description="Type I restriction modification DNA specificity" evidence="4">
    <location>
        <begin position="198"/>
        <end position="352"/>
    </location>
</feature>
<dbReference type="EMBL" id="JAHWXQ010000005">
    <property type="protein sequence ID" value="MBW3366495.1"/>
    <property type="molecule type" value="Genomic_DNA"/>
</dbReference>
<dbReference type="Gene3D" id="3.90.220.20">
    <property type="entry name" value="DNA methylase specificity domains"/>
    <property type="match status" value="2"/>
</dbReference>
<dbReference type="GO" id="GO:0004519">
    <property type="term" value="F:endonuclease activity"/>
    <property type="evidence" value="ECO:0007669"/>
    <property type="project" value="UniProtKB-KW"/>
</dbReference>
<dbReference type="RefSeq" id="WP_199111233.1">
    <property type="nucleotide sequence ID" value="NZ_JAHWXQ010000005.1"/>
</dbReference>
<name>A0ABS6XET2_9BACT</name>
<comment type="caution">
    <text evidence="5">The sequence shown here is derived from an EMBL/GenBank/DDBJ whole genome shotgun (WGS) entry which is preliminary data.</text>
</comment>
<dbReference type="EC" id="3.1.21.-" evidence="5"/>
<feature type="domain" description="Type I restriction modification DNA specificity" evidence="4">
    <location>
        <begin position="23"/>
        <end position="169"/>
    </location>
</feature>
<dbReference type="SUPFAM" id="SSF116734">
    <property type="entry name" value="DNA methylase specificity domain"/>
    <property type="match status" value="2"/>
</dbReference>
<organism evidence="5 6">
    <name type="scientific">Pontibacter populi</name>
    <dbReference type="NCBI Taxonomy" id="890055"/>
    <lineage>
        <taxon>Bacteria</taxon>
        <taxon>Pseudomonadati</taxon>
        <taxon>Bacteroidota</taxon>
        <taxon>Cytophagia</taxon>
        <taxon>Cytophagales</taxon>
        <taxon>Hymenobacteraceae</taxon>
        <taxon>Pontibacter</taxon>
    </lineage>
</organism>
<evidence type="ECO:0000256" key="1">
    <source>
        <dbReference type="ARBA" id="ARBA00010923"/>
    </source>
</evidence>
<dbReference type="Pfam" id="PF01420">
    <property type="entry name" value="Methylase_S"/>
    <property type="match status" value="2"/>
</dbReference>
<sequence length="395" mass="44481">MRNRGCLADIAFEVRDGFIPNGDSEVLPYIGLEHIEPNSLKITSVGESSEVVSSKYKFAARDVLFGKMRPYFRKVAKPNFDGVCSTEISVIRAKEDEDSEFIFYFVANQDFIDHATTNSKGDRPRTKWEQFSKYESFVPAPNVRRKIGSLLSAYDDLIDNNLKRIALLEKSARLLYEEWFVRLRFPGYEHTTLVDGVPEGWSFGRVGDLAKVQSGFAFKSKDWQSDGNPVLKIANIDGNTIDTINCQCVHDNVAEMAVKFRLNAGDLLIAMTGATVGKIGIMPRTRQNFYLNQRVGIFKSKKVLNPTSFLFSFFNTEYAQVQILNYAGGAAQPNISGGQIEGIEMLIPNDTILKDYLDITASLFEQRLVLIEQNQKLKQARDILLPKLINGEITV</sequence>
<dbReference type="CDD" id="cd17278">
    <property type="entry name" value="RMtype1_S_LdeBORF1052P-TRD2-CR2"/>
    <property type="match status" value="1"/>
</dbReference>
<evidence type="ECO:0000259" key="4">
    <source>
        <dbReference type="Pfam" id="PF01420"/>
    </source>
</evidence>
<keyword evidence="5" id="KW-0378">Hydrolase</keyword>
<comment type="similarity">
    <text evidence="1">Belongs to the type-I restriction system S methylase family.</text>
</comment>
<dbReference type="PANTHER" id="PTHR30408:SF13">
    <property type="entry name" value="TYPE I RESTRICTION ENZYME HINDI SPECIFICITY SUBUNIT"/>
    <property type="match status" value="1"/>
</dbReference>
<keyword evidence="2" id="KW-0680">Restriction system</keyword>
<evidence type="ECO:0000313" key="5">
    <source>
        <dbReference type="EMBL" id="MBW3366495.1"/>
    </source>
</evidence>
<accession>A0ABS6XET2</accession>
<evidence type="ECO:0000256" key="2">
    <source>
        <dbReference type="ARBA" id="ARBA00022747"/>
    </source>
</evidence>
<keyword evidence="5" id="KW-0255">Endonuclease</keyword>
<proteinExistence type="inferred from homology"/>
<keyword evidence="3" id="KW-0238">DNA-binding</keyword>
<dbReference type="GO" id="GO:0016787">
    <property type="term" value="F:hydrolase activity"/>
    <property type="evidence" value="ECO:0007669"/>
    <property type="project" value="UniProtKB-KW"/>
</dbReference>
<dbReference type="InterPro" id="IPR000055">
    <property type="entry name" value="Restrct_endonuc_typeI_TRD"/>
</dbReference>
<dbReference type="PANTHER" id="PTHR30408">
    <property type="entry name" value="TYPE-1 RESTRICTION ENZYME ECOKI SPECIFICITY PROTEIN"/>
    <property type="match status" value="1"/>
</dbReference>
<dbReference type="Proteomes" id="UP000774935">
    <property type="component" value="Unassembled WGS sequence"/>
</dbReference>
<gene>
    <name evidence="5" type="ORF">KYK27_15635</name>
</gene>
<evidence type="ECO:0000256" key="3">
    <source>
        <dbReference type="ARBA" id="ARBA00023125"/>
    </source>
</evidence>
<reference evidence="5 6" key="1">
    <citation type="submission" date="2021-07" db="EMBL/GenBank/DDBJ databases">
        <authorList>
            <person name="Kim M.K."/>
        </authorList>
    </citation>
    <scope>NUCLEOTIDE SEQUENCE [LARGE SCALE GENOMIC DNA]</scope>
    <source>
        <strain evidence="5 6">HLY7-15</strain>
    </source>
</reference>
<keyword evidence="5" id="KW-0540">Nuclease</keyword>